<reference evidence="8 9" key="1">
    <citation type="submission" date="2015-12" db="EMBL/GenBank/DDBJ databases">
        <title>Complete genome of Roseateles depolymerans KCTC 42856.</title>
        <authorList>
            <person name="Kim K.M."/>
        </authorList>
    </citation>
    <scope>NUCLEOTIDE SEQUENCE [LARGE SCALE GENOMIC DNA]</scope>
    <source>
        <strain evidence="8 9">KCTC 42856</strain>
    </source>
</reference>
<dbReference type="AlphaFoldDB" id="A0A0U3C8V1"/>
<feature type="transmembrane region" description="Helical" evidence="7">
    <location>
        <begin position="23"/>
        <end position="48"/>
    </location>
</feature>
<evidence type="ECO:0000313" key="9">
    <source>
        <dbReference type="Proteomes" id="UP000060699"/>
    </source>
</evidence>
<feature type="transmembrane region" description="Helical" evidence="7">
    <location>
        <begin position="342"/>
        <end position="364"/>
    </location>
</feature>
<dbReference type="RefSeq" id="WP_083525290.1">
    <property type="nucleotide sequence ID" value="NZ_QUMT01000003.1"/>
</dbReference>
<evidence type="ECO:0000256" key="3">
    <source>
        <dbReference type="ARBA" id="ARBA00022692"/>
    </source>
</evidence>
<feature type="transmembrane region" description="Helical" evidence="7">
    <location>
        <begin position="60"/>
        <end position="78"/>
    </location>
</feature>
<evidence type="ECO:0000256" key="4">
    <source>
        <dbReference type="ARBA" id="ARBA00022989"/>
    </source>
</evidence>
<dbReference type="PANTHER" id="PTHR23501:SF191">
    <property type="entry name" value="VACUOLAR BASIC AMINO ACID TRANSPORTER 4"/>
    <property type="match status" value="1"/>
</dbReference>
<keyword evidence="2" id="KW-0813">Transport</keyword>
<feature type="transmembrane region" description="Helical" evidence="7">
    <location>
        <begin position="413"/>
        <end position="430"/>
    </location>
</feature>
<dbReference type="Proteomes" id="UP000060699">
    <property type="component" value="Chromosome"/>
</dbReference>
<dbReference type="OrthoDB" id="9807274at2"/>
<accession>A0A0U3C8V1</accession>
<feature type="transmembrane region" description="Helical" evidence="7">
    <location>
        <begin position="148"/>
        <end position="166"/>
    </location>
</feature>
<feature type="transmembrane region" description="Helical" evidence="7">
    <location>
        <begin position="442"/>
        <end position="461"/>
    </location>
</feature>
<feature type="transmembrane region" description="Helical" evidence="7">
    <location>
        <begin position="178"/>
        <end position="199"/>
    </location>
</feature>
<organism evidence="8 9">
    <name type="scientific">Roseateles depolymerans</name>
    <dbReference type="NCBI Taxonomy" id="76731"/>
    <lineage>
        <taxon>Bacteria</taxon>
        <taxon>Pseudomonadati</taxon>
        <taxon>Pseudomonadota</taxon>
        <taxon>Betaproteobacteria</taxon>
        <taxon>Burkholderiales</taxon>
        <taxon>Sphaerotilaceae</taxon>
        <taxon>Roseateles</taxon>
    </lineage>
</organism>
<evidence type="ECO:0000313" key="8">
    <source>
        <dbReference type="EMBL" id="ALV05192.1"/>
    </source>
</evidence>
<keyword evidence="3 7" id="KW-0812">Transmembrane</keyword>
<evidence type="ECO:0000256" key="2">
    <source>
        <dbReference type="ARBA" id="ARBA00022448"/>
    </source>
</evidence>
<dbReference type="InterPro" id="IPR036259">
    <property type="entry name" value="MFS_trans_sf"/>
</dbReference>
<keyword evidence="9" id="KW-1185">Reference proteome</keyword>
<sequence>MTFSSSPPTNAGLAASASRGPHFIVLVAILLCSYAIALETTVVTAAIPTVIKGFGGLSDLSWVFSAYLIAQVVTMPVFGSASDRRGRVKVYVVAAALFFAGTLACGLAQDMTSLVLFRALQGVGAGGLITVGTAALNDIIPQDKRGRYQALVSAVWGLAAISGPIVGSLIMELLDWRFIFWINLPVVVASTVLLCLFYRGRPVIEDGQKPAVLPSLGLCAALLSIMVALVHNKALTPLQWGLCTAGAAIGALLLWVSQRSGAAGVFPKDLMHTRVVPLASASAFLCGAIAMGMTVYIPSFAATVLRADTLVISTTVAVLTFSWTLSSIGLGMLMKSRHYRSLAVAASGVVVAGAAGLCGVVAWSQGTWPLLLVSGLLGIGLGGCSVVFSVSLQSMVADRIRGSATSAFYLSRMLGQSIGVALCGGLLANSETAAAEVLQSQFLTMFSLLAVVAVLQLILALRMPAVNELAGGPAKASVEPPEPPPSSSKRFA</sequence>
<gene>
    <name evidence="8" type="ORF">RD2015_696</name>
</gene>
<keyword evidence="4 7" id="KW-1133">Transmembrane helix</keyword>
<feature type="transmembrane region" description="Helical" evidence="7">
    <location>
        <begin position="237"/>
        <end position="256"/>
    </location>
</feature>
<dbReference type="GO" id="GO:0022857">
    <property type="term" value="F:transmembrane transporter activity"/>
    <property type="evidence" value="ECO:0007669"/>
    <property type="project" value="InterPro"/>
</dbReference>
<dbReference type="EMBL" id="CP013729">
    <property type="protein sequence ID" value="ALV05192.1"/>
    <property type="molecule type" value="Genomic_DNA"/>
</dbReference>
<feature type="region of interest" description="Disordered" evidence="6">
    <location>
        <begin position="471"/>
        <end position="492"/>
    </location>
</feature>
<dbReference type="PROSITE" id="PS50850">
    <property type="entry name" value="MFS"/>
    <property type="match status" value="1"/>
</dbReference>
<feature type="transmembrane region" description="Helical" evidence="7">
    <location>
        <begin position="115"/>
        <end position="136"/>
    </location>
</feature>
<dbReference type="PANTHER" id="PTHR23501">
    <property type="entry name" value="MAJOR FACILITATOR SUPERFAMILY"/>
    <property type="match status" value="1"/>
</dbReference>
<keyword evidence="5 7" id="KW-0472">Membrane</keyword>
<feature type="transmembrane region" description="Helical" evidence="7">
    <location>
        <begin position="211"/>
        <end position="231"/>
    </location>
</feature>
<feature type="transmembrane region" description="Helical" evidence="7">
    <location>
        <begin position="276"/>
        <end position="297"/>
    </location>
</feature>
<dbReference type="STRING" id="76731.RD2015_696"/>
<protein>
    <submittedName>
        <fullName evidence="8">Uncharacterized protein</fullName>
    </submittedName>
</protein>
<dbReference type="KEGG" id="rdp:RD2015_696"/>
<feature type="transmembrane region" description="Helical" evidence="7">
    <location>
        <begin position="370"/>
        <end position="392"/>
    </location>
</feature>
<dbReference type="Gene3D" id="1.20.1250.20">
    <property type="entry name" value="MFS general substrate transporter like domains"/>
    <property type="match status" value="1"/>
</dbReference>
<name>A0A0U3C8V1_9BURK</name>
<evidence type="ECO:0000256" key="5">
    <source>
        <dbReference type="ARBA" id="ARBA00023136"/>
    </source>
</evidence>
<dbReference type="SUPFAM" id="SSF103473">
    <property type="entry name" value="MFS general substrate transporter"/>
    <property type="match status" value="1"/>
</dbReference>
<evidence type="ECO:0000256" key="6">
    <source>
        <dbReference type="SAM" id="MobiDB-lite"/>
    </source>
</evidence>
<dbReference type="InterPro" id="IPR011701">
    <property type="entry name" value="MFS"/>
</dbReference>
<dbReference type="InterPro" id="IPR020846">
    <property type="entry name" value="MFS_dom"/>
</dbReference>
<comment type="subcellular location">
    <subcellularLocation>
        <location evidence="1">Endomembrane system</location>
        <topology evidence="1">Multi-pass membrane protein</topology>
    </subcellularLocation>
</comment>
<evidence type="ECO:0000256" key="7">
    <source>
        <dbReference type="SAM" id="Phobius"/>
    </source>
</evidence>
<dbReference type="Gene3D" id="1.20.1720.10">
    <property type="entry name" value="Multidrug resistance protein D"/>
    <property type="match status" value="1"/>
</dbReference>
<evidence type="ECO:0000256" key="1">
    <source>
        <dbReference type="ARBA" id="ARBA00004127"/>
    </source>
</evidence>
<proteinExistence type="predicted"/>
<feature type="transmembrane region" description="Helical" evidence="7">
    <location>
        <begin position="309"/>
        <end position="330"/>
    </location>
</feature>
<feature type="transmembrane region" description="Helical" evidence="7">
    <location>
        <begin position="90"/>
        <end position="109"/>
    </location>
</feature>
<dbReference type="GO" id="GO:0005886">
    <property type="term" value="C:plasma membrane"/>
    <property type="evidence" value="ECO:0007669"/>
    <property type="project" value="TreeGrafter"/>
</dbReference>
<dbReference type="GO" id="GO:0012505">
    <property type="term" value="C:endomembrane system"/>
    <property type="evidence" value="ECO:0007669"/>
    <property type="project" value="UniProtKB-SubCell"/>
</dbReference>
<dbReference type="Pfam" id="PF07690">
    <property type="entry name" value="MFS_1"/>
    <property type="match status" value="1"/>
</dbReference>